<dbReference type="InterPro" id="IPR033248">
    <property type="entry name" value="Transketolase_C"/>
</dbReference>
<dbReference type="Gene3D" id="3.40.50.920">
    <property type="match status" value="1"/>
</dbReference>
<evidence type="ECO:0000256" key="1">
    <source>
        <dbReference type="ARBA" id="ARBA00001964"/>
    </source>
</evidence>
<dbReference type="InterPro" id="IPR009014">
    <property type="entry name" value="Transketo_C/PFOR_II"/>
</dbReference>
<dbReference type="PANTHER" id="PTHR43257">
    <property type="entry name" value="PYRUVATE DEHYDROGENASE E1 COMPONENT BETA SUBUNIT"/>
    <property type="match status" value="1"/>
</dbReference>
<dbReference type="EMBL" id="CP041186">
    <property type="protein sequence ID" value="QDG50643.1"/>
    <property type="molecule type" value="Genomic_DNA"/>
</dbReference>
<sequence>MSIVTQELTYDEAIDAAIDGAMARDERVVVMGEDIHTLRSGLYARYGEGRVMPTPISEAAFVGAGVAAAMAGLRPIVELMMADFAGVAMDAILNHMAKVETFSGGAWRCPMVLRMGTGGGYGDAGQHQQALWGMLGGIPGLDVVVPSTPADAFGLMRTAILQPTPVVFMEHKLLSASWLEFLGRGGRQTVSFDVPTAGARGEVDVEADPTPIGEAAVRRRGDDLTMVSLGVGVHRAIEASERLADDGVSCEVIDLRSVRPLDRPTVAESVQKTGRLLVVDEDYEQFGLSGELAALVLEAGLTPRYARVCVRQTLPFSAELERQALPNVTRIIEVGTQLMH</sequence>
<keyword evidence="6" id="KW-1185">Reference proteome</keyword>
<keyword evidence="2" id="KW-0560">Oxidoreductase</keyword>
<dbReference type="Pfam" id="PF02779">
    <property type="entry name" value="Transket_pyr"/>
    <property type="match status" value="1"/>
</dbReference>
<dbReference type="Proteomes" id="UP000315995">
    <property type="component" value="Chromosome"/>
</dbReference>
<dbReference type="PANTHER" id="PTHR43257:SF2">
    <property type="entry name" value="PYRUVATE DEHYDROGENASE E1 COMPONENT SUBUNIT BETA"/>
    <property type="match status" value="1"/>
</dbReference>
<dbReference type="SUPFAM" id="SSF52922">
    <property type="entry name" value="TK C-terminal domain-like"/>
    <property type="match status" value="1"/>
</dbReference>
<dbReference type="Gene3D" id="3.40.50.970">
    <property type="match status" value="1"/>
</dbReference>
<feature type="domain" description="Transketolase-like pyrimidine-binding" evidence="4">
    <location>
        <begin position="8"/>
        <end position="176"/>
    </location>
</feature>
<dbReference type="RefSeq" id="WP_141197135.1">
    <property type="nucleotide sequence ID" value="NZ_CP041186.1"/>
</dbReference>
<protein>
    <submittedName>
        <fullName evidence="5">Pyruvate dehydrogenase</fullName>
    </submittedName>
</protein>
<dbReference type="OrthoDB" id="9780894at2"/>
<accession>A0A4Y6PQZ4</accession>
<accession>A0A5B8Y2N3</accession>
<evidence type="ECO:0000313" key="5">
    <source>
        <dbReference type="EMBL" id="QDG50643.1"/>
    </source>
</evidence>
<proteinExistence type="predicted"/>
<evidence type="ECO:0000256" key="3">
    <source>
        <dbReference type="ARBA" id="ARBA00023052"/>
    </source>
</evidence>
<keyword evidence="3" id="KW-0786">Thiamine pyrophosphate</keyword>
<dbReference type="AlphaFoldDB" id="A0A4Y6PQZ4"/>
<organism evidence="5 6">
    <name type="scientific">Persicimonas caeni</name>
    <dbReference type="NCBI Taxonomy" id="2292766"/>
    <lineage>
        <taxon>Bacteria</taxon>
        <taxon>Deltaproteobacteria</taxon>
        <taxon>Bradymonadales</taxon>
        <taxon>Bradymonadaceae</taxon>
        <taxon>Persicimonas</taxon>
    </lineage>
</organism>
<dbReference type="SUPFAM" id="SSF52518">
    <property type="entry name" value="Thiamin diphosphate-binding fold (THDP-binding)"/>
    <property type="match status" value="1"/>
</dbReference>
<keyword evidence="5" id="KW-0670">Pyruvate</keyword>
<evidence type="ECO:0000259" key="4">
    <source>
        <dbReference type="SMART" id="SM00861"/>
    </source>
</evidence>
<gene>
    <name evidence="5" type="ORF">FIV42_07830</name>
</gene>
<reference evidence="5 6" key="1">
    <citation type="submission" date="2019-06" db="EMBL/GenBank/DDBJ databases">
        <title>Persicimonas caeni gen. nov., sp. nov., a predatory bacterium isolated from solar saltern.</title>
        <authorList>
            <person name="Wang S."/>
        </authorList>
    </citation>
    <scope>NUCLEOTIDE SEQUENCE [LARGE SCALE GENOMIC DNA]</scope>
    <source>
        <strain evidence="5 6">YN101</strain>
    </source>
</reference>
<evidence type="ECO:0000313" key="6">
    <source>
        <dbReference type="Proteomes" id="UP000315995"/>
    </source>
</evidence>
<name>A0A4Y6PQZ4_PERCE</name>
<comment type="cofactor">
    <cofactor evidence="1">
        <name>thiamine diphosphate</name>
        <dbReference type="ChEBI" id="CHEBI:58937"/>
    </cofactor>
</comment>
<dbReference type="InterPro" id="IPR029061">
    <property type="entry name" value="THDP-binding"/>
</dbReference>
<dbReference type="SMART" id="SM00861">
    <property type="entry name" value="Transket_pyr"/>
    <property type="match status" value="1"/>
</dbReference>
<dbReference type="Pfam" id="PF02780">
    <property type="entry name" value="Transketolase_C"/>
    <property type="match status" value="1"/>
</dbReference>
<evidence type="ECO:0000256" key="2">
    <source>
        <dbReference type="ARBA" id="ARBA00023002"/>
    </source>
</evidence>
<dbReference type="InterPro" id="IPR005475">
    <property type="entry name" value="Transketolase-like_Pyr-bd"/>
</dbReference>
<dbReference type="GO" id="GO:0016491">
    <property type="term" value="F:oxidoreductase activity"/>
    <property type="evidence" value="ECO:0007669"/>
    <property type="project" value="UniProtKB-KW"/>
</dbReference>